<feature type="region of interest" description="Disordered" evidence="1">
    <location>
        <begin position="88"/>
        <end position="113"/>
    </location>
</feature>
<gene>
    <name evidence="2" type="ORF">EPH_0003010</name>
</gene>
<reference evidence="2" key="2">
    <citation type="submission" date="2013-10" db="EMBL/GenBank/DDBJ databases">
        <authorList>
            <person name="Aslett M."/>
        </authorList>
    </citation>
    <scope>NUCLEOTIDE SEQUENCE [LARGE SCALE GENOMIC DNA]</scope>
    <source>
        <strain evidence="2">Houghton</strain>
    </source>
</reference>
<sequence length="113" mass="12045">MPAHWFLEGALPCSSVRSAAWQRDWLLIGTASGSLKTLKIPAGSPIPDLTGSANSESIISEEFEACPPQCRSAQPTYAAYLQRETQRDTSGFGKKLKENGVSSPLSALVSPGH</sequence>
<proteinExistence type="predicted"/>
<dbReference type="EMBL" id="HG690459">
    <property type="protein sequence ID" value="CDI74626.1"/>
    <property type="molecule type" value="Genomic_DNA"/>
</dbReference>
<dbReference type="VEuPathDB" id="ToxoDB:EPH_0003010"/>
<accession>U6G323</accession>
<dbReference type="AlphaFoldDB" id="U6G323"/>
<evidence type="ECO:0000256" key="1">
    <source>
        <dbReference type="SAM" id="MobiDB-lite"/>
    </source>
</evidence>
<dbReference type="Proteomes" id="UP000018201">
    <property type="component" value="Unassembled WGS sequence"/>
</dbReference>
<evidence type="ECO:0000313" key="3">
    <source>
        <dbReference type="Proteomes" id="UP000018201"/>
    </source>
</evidence>
<protein>
    <submittedName>
        <fullName evidence="2">Uncharacterized protein</fullName>
    </submittedName>
</protein>
<name>U6G323_9EIME</name>
<keyword evidence="3" id="KW-1185">Reference proteome</keyword>
<evidence type="ECO:0000313" key="2">
    <source>
        <dbReference type="EMBL" id="CDI74626.1"/>
    </source>
</evidence>
<reference evidence="2" key="1">
    <citation type="submission" date="2013-10" db="EMBL/GenBank/DDBJ databases">
        <title>Genomic analysis of the causative agents of coccidiosis in chickens.</title>
        <authorList>
            <person name="Reid A.J."/>
            <person name="Blake D."/>
            <person name="Billington K."/>
            <person name="Browne H."/>
            <person name="Dunn M."/>
            <person name="Hung S."/>
            <person name="Kawahara F."/>
            <person name="Miranda-Saavedra D."/>
            <person name="Mourier T."/>
            <person name="Nagra H."/>
            <person name="Otto T.D."/>
            <person name="Rawlings N."/>
            <person name="Sanchez A."/>
            <person name="Sanders M."/>
            <person name="Subramaniam C."/>
            <person name="Tay Y."/>
            <person name="Dear P."/>
            <person name="Doerig C."/>
            <person name="Gruber A."/>
            <person name="Parkinson J."/>
            <person name="Shirley M."/>
            <person name="Wan K.L."/>
            <person name="Berriman M."/>
            <person name="Tomley F."/>
            <person name="Pain A."/>
        </authorList>
    </citation>
    <scope>NUCLEOTIDE SEQUENCE [LARGE SCALE GENOMIC DNA]</scope>
    <source>
        <strain evidence="2">Houghton</strain>
    </source>
</reference>
<organism evidence="2 3">
    <name type="scientific">Eimeria praecox</name>
    <dbReference type="NCBI Taxonomy" id="51316"/>
    <lineage>
        <taxon>Eukaryota</taxon>
        <taxon>Sar</taxon>
        <taxon>Alveolata</taxon>
        <taxon>Apicomplexa</taxon>
        <taxon>Conoidasida</taxon>
        <taxon>Coccidia</taxon>
        <taxon>Eucoccidiorida</taxon>
        <taxon>Eimeriorina</taxon>
        <taxon>Eimeriidae</taxon>
        <taxon>Eimeria</taxon>
    </lineage>
</organism>